<dbReference type="RefSeq" id="WP_187569321.1">
    <property type="nucleotide sequence ID" value="NZ_CP060711.1"/>
</dbReference>
<dbReference type="Proteomes" id="UP000515977">
    <property type="component" value="Chromosome"/>
</dbReference>
<organism evidence="1 2">
    <name type="scientific">Thermomonas brevis</name>
    <dbReference type="NCBI Taxonomy" id="215691"/>
    <lineage>
        <taxon>Bacteria</taxon>
        <taxon>Pseudomonadati</taxon>
        <taxon>Pseudomonadota</taxon>
        <taxon>Gammaproteobacteria</taxon>
        <taxon>Lysobacterales</taxon>
        <taxon>Lysobacteraceae</taxon>
        <taxon>Thermomonas</taxon>
    </lineage>
</organism>
<dbReference type="InterPro" id="IPR030976">
    <property type="entry name" value="Mod_pep_NH_fam"/>
</dbReference>
<name>A0A7G9QQC8_9GAMM</name>
<keyword evidence="2" id="KW-1185">Reference proteome</keyword>
<sequence>MATEKGAKPAPLDPKVTKKLLDKLSTDNEFRRLFKKDAHAALTQVGYKADAGATPAGGCLQLKPTDKIAPKAKIARDRAKLEKALNVPVSFMCAKDFSAD</sequence>
<dbReference type="EMBL" id="CP060711">
    <property type="protein sequence ID" value="QNN45553.1"/>
    <property type="molecule type" value="Genomic_DNA"/>
</dbReference>
<proteinExistence type="predicted"/>
<dbReference type="AlphaFoldDB" id="A0A7G9QQC8"/>
<dbReference type="KEGG" id="tbv:H9L17_10000"/>
<reference evidence="1 2" key="1">
    <citation type="submission" date="2020-08" db="EMBL/GenBank/DDBJ databases">
        <title>Genome sequence of Thermomonas brevis KACC 16975T.</title>
        <authorList>
            <person name="Hyun D.-W."/>
            <person name="Bae J.-W."/>
        </authorList>
    </citation>
    <scope>NUCLEOTIDE SEQUENCE [LARGE SCALE GENOMIC DNA]</scope>
    <source>
        <strain evidence="1 2">KACC 16975</strain>
    </source>
</reference>
<dbReference type="NCBIfam" id="TIGR04509">
    <property type="entry name" value="mod_pep_NH_fam"/>
    <property type="match status" value="1"/>
</dbReference>
<accession>A0A7G9QQC8</accession>
<evidence type="ECO:0000313" key="2">
    <source>
        <dbReference type="Proteomes" id="UP000515977"/>
    </source>
</evidence>
<protein>
    <submittedName>
        <fullName evidence="1">Putative modified peptide</fullName>
    </submittedName>
</protein>
<gene>
    <name evidence="1" type="ORF">H9L17_10000</name>
</gene>
<evidence type="ECO:0000313" key="1">
    <source>
        <dbReference type="EMBL" id="QNN45553.1"/>
    </source>
</evidence>